<comment type="similarity">
    <text evidence="1 5">Belongs to the N(4)/N(6)-methyltransferase family.</text>
</comment>
<dbReference type="GeneID" id="98309579"/>
<keyword evidence="8" id="KW-1185">Reference proteome</keyword>
<dbReference type="AlphaFoldDB" id="A0A0R1MS36"/>
<gene>
    <name evidence="7" type="ORF">FC92_GL001025</name>
</gene>
<dbReference type="PANTHER" id="PTHR13370:SF3">
    <property type="entry name" value="TRNA (GUANINE(10)-N2)-METHYLTRANSFERASE HOMOLOG"/>
    <property type="match status" value="1"/>
</dbReference>
<evidence type="ECO:0000256" key="5">
    <source>
        <dbReference type="RuleBase" id="RU362026"/>
    </source>
</evidence>
<comment type="caution">
    <text evidence="7">The sequence shown here is derived from an EMBL/GenBank/DDBJ whole genome shotgun (WGS) entry which is preliminary data.</text>
</comment>
<dbReference type="EMBL" id="AZDX01000003">
    <property type="protein sequence ID" value="KRL07957.1"/>
    <property type="molecule type" value="Genomic_DNA"/>
</dbReference>
<sequence>MSKDLVLLQGDCLENLTKIPDHSIDLLLTDPPYEHVMGGMKSKVYNKSGTYRANSYMNMKMSQFKHDNIFNFLNTVIPKLKKINMFIFCSKLQLAHYFNYINQHKKLKFDLLIWDKSSIEGKYGMKSSKFFTQDIEYVVRIYESGVSLNKIWNEDHTKSNSSYYMKRQKFTQPHGLHESMKPVELLQRYIELTSNENDIVLDPFMGSGSTGIAALNLNRRFIGMELDDKYFGVAKGRIENTFTDINKHNERKEETTV</sequence>
<protein>
    <recommendedName>
        <fullName evidence="5">Methyltransferase</fullName>
        <ecNumber evidence="5">2.1.1.-</ecNumber>
    </recommendedName>
</protein>
<dbReference type="OrthoDB" id="9800801at2"/>
<dbReference type="PROSITE" id="PS00092">
    <property type="entry name" value="N6_MTASE"/>
    <property type="match status" value="1"/>
</dbReference>
<dbReference type="GO" id="GO:0032259">
    <property type="term" value="P:methylation"/>
    <property type="evidence" value="ECO:0007669"/>
    <property type="project" value="UniProtKB-KW"/>
</dbReference>
<dbReference type="InterPro" id="IPR029063">
    <property type="entry name" value="SAM-dependent_MTases_sf"/>
</dbReference>
<dbReference type="GO" id="GO:0003677">
    <property type="term" value="F:DNA binding"/>
    <property type="evidence" value="ECO:0007669"/>
    <property type="project" value="InterPro"/>
</dbReference>
<feature type="domain" description="DNA methylase N-4/N-6" evidence="6">
    <location>
        <begin position="24"/>
        <end position="234"/>
    </location>
</feature>
<organism evidence="7 8">
    <name type="scientific">Liquorilactobacillus hordei DSM 19519</name>
    <dbReference type="NCBI Taxonomy" id="1423759"/>
    <lineage>
        <taxon>Bacteria</taxon>
        <taxon>Bacillati</taxon>
        <taxon>Bacillota</taxon>
        <taxon>Bacilli</taxon>
        <taxon>Lactobacillales</taxon>
        <taxon>Lactobacillaceae</taxon>
        <taxon>Liquorilactobacillus</taxon>
    </lineage>
</organism>
<evidence type="ECO:0000256" key="4">
    <source>
        <dbReference type="ARBA" id="ARBA00022747"/>
    </source>
</evidence>
<evidence type="ECO:0000313" key="7">
    <source>
        <dbReference type="EMBL" id="KRL07957.1"/>
    </source>
</evidence>
<evidence type="ECO:0000259" key="6">
    <source>
        <dbReference type="Pfam" id="PF01555"/>
    </source>
</evidence>
<dbReference type="PATRIC" id="fig|1423759.3.peg.1081"/>
<dbReference type="PANTHER" id="PTHR13370">
    <property type="entry name" value="RNA METHYLASE-RELATED"/>
    <property type="match status" value="1"/>
</dbReference>
<dbReference type="GO" id="GO:0008170">
    <property type="term" value="F:N-methyltransferase activity"/>
    <property type="evidence" value="ECO:0007669"/>
    <property type="project" value="InterPro"/>
</dbReference>
<dbReference type="Pfam" id="PF01555">
    <property type="entry name" value="N6_N4_Mtase"/>
    <property type="match status" value="1"/>
</dbReference>
<reference evidence="7 8" key="1">
    <citation type="journal article" date="2015" name="Genome Announc.">
        <title>Expanding the biotechnology potential of lactobacilli through comparative genomics of 213 strains and associated genera.</title>
        <authorList>
            <person name="Sun Z."/>
            <person name="Harris H.M."/>
            <person name="McCann A."/>
            <person name="Guo C."/>
            <person name="Argimon S."/>
            <person name="Zhang W."/>
            <person name="Yang X."/>
            <person name="Jeffery I.B."/>
            <person name="Cooney J.C."/>
            <person name="Kagawa T.F."/>
            <person name="Liu W."/>
            <person name="Song Y."/>
            <person name="Salvetti E."/>
            <person name="Wrobel A."/>
            <person name="Rasinkangas P."/>
            <person name="Parkhill J."/>
            <person name="Rea M.C."/>
            <person name="O'Sullivan O."/>
            <person name="Ritari J."/>
            <person name="Douillard F.P."/>
            <person name="Paul Ross R."/>
            <person name="Yang R."/>
            <person name="Briner A.E."/>
            <person name="Felis G.E."/>
            <person name="de Vos W.M."/>
            <person name="Barrangou R."/>
            <person name="Klaenhammer T.R."/>
            <person name="Caufield P.W."/>
            <person name="Cui Y."/>
            <person name="Zhang H."/>
            <person name="O'Toole P.W."/>
        </authorList>
    </citation>
    <scope>NUCLEOTIDE SEQUENCE [LARGE SCALE GENOMIC DNA]</scope>
    <source>
        <strain evidence="7 8">DSM 19519</strain>
    </source>
</reference>
<dbReference type="RefSeq" id="WP_057868742.1">
    <property type="nucleotide sequence ID" value="NZ_AZDX01000003.1"/>
</dbReference>
<dbReference type="GO" id="GO:0009007">
    <property type="term" value="F:site-specific DNA-methyltransferase (adenine-specific) activity"/>
    <property type="evidence" value="ECO:0007669"/>
    <property type="project" value="TreeGrafter"/>
</dbReference>
<dbReference type="InterPro" id="IPR001091">
    <property type="entry name" value="RM_Methyltransferase"/>
</dbReference>
<dbReference type="GO" id="GO:0009307">
    <property type="term" value="P:DNA restriction-modification system"/>
    <property type="evidence" value="ECO:0007669"/>
    <property type="project" value="UniProtKB-KW"/>
</dbReference>
<name>A0A0R1MS36_9LACO</name>
<dbReference type="InterPro" id="IPR002052">
    <property type="entry name" value="DNA_methylase_N6_adenine_CS"/>
</dbReference>
<dbReference type="PRINTS" id="PR00508">
    <property type="entry name" value="S21N4MTFRASE"/>
</dbReference>
<dbReference type="GO" id="GO:0005737">
    <property type="term" value="C:cytoplasm"/>
    <property type="evidence" value="ECO:0007669"/>
    <property type="project" value="TreeGrafter"/>
</dbReference>
<dbReference type="SUPFAM" id="SSF53335">
    <property type="entry name" value="S-adenosyl-L-methionine-dependent methyltransferases"/>
    <property type="match status" value="1"/>
</dbReference>
<dbReference type="STRING" id="1423759.FC92_GL001025"/>
<evidence type="ECO:0000256" key="2">
    <source>
        <dbReference type="ARBA" id="ARBA00022603"/>
    </source>
</evidence>
<evidence type="ECO:0000313" key="8">
    <source>
        <dbReference type="Proteomes" id="UP000051448"/>
    </source>
</evidence>
<dbReference type="InterPro" id="IPR002941">
    <property type="entry name" value="DNA_methylase_N4/N6"/>
</dbReference>
<dbReference type="EC" id="2.1.1.-" evidence="5"/>
<evidence type="ECO:0000256" key="1">
    <source>
        <dbReference type="ARBA" id="ARBA00006594"/>
    </source>
</evidence>
<accession>A0A0R1MS36</accession>
<dbReference type="Proteomes" id="UP000051448">
    <property type="component" value="Unassembled WGS sequence"/>
</dbReference>
<evidence type="ECO:0000256" key="3">
    <source>
        <dbReference type="ARBA" id="ARBA00022679"/>
    </source>
</evidence>
<keyword evidence="4" id="KW-0680">Restriction system</keyword>
<proteinExistence type="inferred from homology"/>
<keyword evidence="3" id="KW-0808">Transferase</keyword>
<dbReference type="Gene3D" id="3.40.50.150">
    <property type="entry name" value="Vaccinia Virus protein VP39"/>
    <property type="match status" value="1"/>
</dbReference>
<keyword evidence="2" id="KW-0489">Methyltransferase</keyword>